<reference evidence="2 3" key="1">
    <citation type="submission" date="2024-07" db="EMBL/GenBank/DDBJ databases">
        <authorList>
            <person name="Kang M."/>
        </authorList>
    </citation>
    <scope>NUCLEOTIDE SEQUENCE [LARGE SCALE GENOMIC DNA]</scope>
    <source>
        <strain evidence="2 3">DFM31</strain>
    </source>
</reference>
<evidence type="ECO:0000256" key="1">
    <source>
        <dbReference type="SAM" id="Phobius"/>
    </source>
</evidence>
<keyword evidence="1" id="KW-0472">Membrane</keyword>
<name>A0ABV3L4K9_9RHOB</name>
<comment type="caution">
    <text evidence="2">The sequence shown here is derived from an EMBL/GenBank/DDBJ whole genome shotgun (WGS) entry which is preliminary data.</text>
</comment>
<dbReference type="Proteomes" id="UP001553161">
    <property type="component" value="Unassembled WGS sequence"/>
</dbReference>
<protein>
    <submittedName>
        <fullName evidence="2">DUF2065 family protein</fullName>
    </submittedName>
</protein>
<keyword evidence="3" id="KW-1185">Reference proteome</keyword>
<keyword evidence="1" id="KW-1133">Transmembrane helix</keyword>
<organism evidence="2 3">
    <name type="scientific">Meridianimarinicoccus marinus</name>
    <dbReference type="NCBI Taxonomy" id="3231483"/>
    <lineage>
        <taxon>Bacteria</taxon>
        <taxon>Pseudomonadati</taxon>
        <taxon>Pseudomonadota</taxon>
        <taxon>Alphaproteobacteria</taxon>
        <taxon>Rhodobacterales</taxon>
        <taxon>Paracoccaceae</taxon>
        <taxon>Meridianimarinicoccus</taxon>
    </lineage>
</organism>
<proteinExistence type="predicted"/>
<dbReference type="InterPro" id="IPR019201">
    <property type="entry name" value="DUF2065"/>
</dbReference>
<dbReference type="Pfam" id="PF09838">
    <property type="entry name" value="DUF2065"/>
    <property type="match status" value="1"/>
</dbReference>
<dbReference type="EMBL" id="JBFBVU010000006">
    <property type="protein sequence ID" value="MEV8466465.1"/>
    <property type="molecule type" value="Genomic_DNA"/>
</dbReference>
<dbReference type="RefSeq" id="WP_366192265.1">
    <property type="nucleotide sequence ID" value="NZ_JBFBVU010000006.1"/>
</dbReference>
<evidence type="ECO:0000313" key="3">
    <source>
        <dbReference type="Proteomes" id="UP001553161"/>
    </source>
</evidence>
<sequence length="64" mass="6481">MIVLTAIGFVLVAEGLVLALAPKRLEDLAAYLASLSIDTRRALGLGALAFGVLLLWLTGGTGGG</sequence>
<keyword evidence="1" id="KW-0812">Transmembrane</keyword>
<evidence type="ECO:0000313" key="2">
    <source>
        <dbReference type="EMBL" id="MEV8466465.1"/>
    </source>
</evidence>
<accession>A0ABV3L4K9</accession>
<feature type="transmembrane region" description="Helical" evidence="1">
    <location>
        <begin position="43"/>
        <end position="63"/>
    </location>
</feature>
<gene>
    <name evidence="2" type="ORF">AB0T83_06670</name>
</gene>